<feature type="compositionally biased region" description="Pro residues" evidence="2">
    <location>
        <begin position="78"/>
        <end position="88"/>
    </location>
</feature>
<organism evidence="3">
    <name type="scientific">Oppiella nova</name>
    <dbReference type="NCBI Taxonomy" id="334625"/>
    <lineage>
        <taxon>Eukaryota</taxon>
        <taxon>Metazoa</taxon>
        <taxon>Ecdysozoa</taxon>
        <taxon>Arthropoda</taxon>
        <taxon>Chelicerata</taxon>
        <taxon>Arachnida</taxon>
        <taxon>Acari</taxon>
        <taxon>Acariformes</taxon>
        <taxon>Sarcoptiformes</taxon>
        <taxon>Oribatida</taxon>
        <taxon>Brachypylina</taxon>
        <taxon>Oppioidea</taxon>
        <taxon>Oppiidae</taxon>
        <taxon>Oppiella</taxon>
    </lineage>
</organism>
<proteinExistence type="inferred from homology"/>
<dbReference type="Proteomes" id="UP000728032">
    <property type="component" value="Unassembled WGS sequence"/>
</dbReference>
<evidence type="ECO:0000256" key="1">
    <source>
        <dbReference type="ARBA" id="ARBA00010954"/>
    </source>
</evidence>
<feature type="region of interest" description="Disordered" evidence="2">
    <location>
        <begin position="1"/>
        <end position="97"/>
    </location>
</feature>
<evidence type="ECO:0000313" key="4">
    <source>
        <dbReference type="Proteomes" id="UP000728032"/>
    </source>
</evidence>
<dbReference type="InterPro" id="IPR008862">
    <property type="entry name" value="Tcp11"/>
</dbReference>
<dbReference type="GO" id="GO:0007165">
    <property type="term" value="P:signal transduction"/>
    <property type="evidence" value="ECO:0007669"/>
    <property type="project" value="TreeGrafter"/>
</dbReference>
<feature type="compositionally biased region" description="Basic and acidic residues" evidence="2">
    <location>
        <begin position="1"/>
        <end position="30"/>
    </location>
</feature>
<keyword evidence="4" id="KW-1185">Reference proteome</keyword>
<comment type="similarity">
    <text evidence="1">Belongs to the TCP11 family.</text>
</comment>
<dbReference type="EMBL" id="CAJPVJ010006101">
    <property type="protein sequence ID" value="CAG2170140.1"/>
    <property type="molecule type" value="Genomic_DNA"/>
</dbReference>
<dbReference type="PANTHER" id="PTHR12832:SF11">
    <property type="entry name" value="LD23868P"/>
    <property type="match status" value="1"/>
</dbReference>
<evidence type="ECO:0008006" key="5">
    <source>
        <dbReference type="Google" id="ProtNLM"/>
    </source>
</evidence>
<reference evidence="3" key="1">
    <citation type="submission" date="2020-11" db="EMBL/GenBank/DDBJ databases">
        <authorList>
            <person name="Tran Van P."/>
        </authorList>
    </citation>
    <scope>NUCLEOTIDE SEQUENCE</scope>
</reference>
<name>A0A7R9QQI8_9ACAR</name>
<sequence length="569" mass="64438">MDESTKESKNCEKSGDQMNVLKEKQPKEHFNGSPMTPKIKIPRSRNESTSSDENLMSATIVDSNNSSPDGKRQKPQTPDSPPLTPTTPPMSQNIATGVFGYGITPSPPRFVSLEEIMKAANGVENMVLAHEIAVDNNFKLEKVEAPDNSLEKRVKEVMHKAFWDILESQLNESPTNYKQAMSLLKEIKENLLSLLLPQHTRLQQEIQEILDLDLILQQADNGILDFQRYAQYVLSVCARLCAPVRDERIRELTQTDDVVPLFRGIMELLDVMKLDMANFHIQQMRPHIQLKSIEYERKKFKEFLDSQSKLTSVDGLECTKTWLKRNYESIDVSNETNCKIITNKILVNAYLELLVWDNGVQELYPETLLLDAKRISEIRAKVMKLTLIGSVFLVTYATGGPSVQGLQEFKDKLKDHLMVLIADKCDEYSVAELKSVMTSVSLQVREELKACAEEHGFAPLDASRVQSMETQIVDIHCGDNRLRKVVERRILEFVERVLSSPTAQPLQIPTGLSPVKQELSQIGGQFMRIVGHNRAVFSQYYADMITDLVPGLSACETRTIERDLTISSH</sequence>
<dbReference type="AlphaFoldDB" id="A0A7R9QQI8"/>
<dbReference type="Pfam" id="PF05794">
    <property type="entry name" value="Tcp11"/>
    <property type="match status" value="1"/>
</dbReference>
<accession>A0A7R9QQI8</accession>
<gene>
    <name evidence="3" type="ORF">ONB1V03_LOCUS9611</name>
</gene>
<dbReference type="PANTHER" id="PTHR12832">
    <property type="entry name" value="TESTIS-SPECIFIC PROTEIN PBS13 T-COMPLEX 11"/>
    <property type="match status" value="1"/>
</dbReference>
<evidence type="ECO:0000313" key="3">
    <source>
        <dbReference type="EMBL" id="CAD7652953.1"/>
    </source>
</evidence>
<feature type="compositionally biased region" description="Polar residues" evidence="2">
    <location>
        <begin position="47"/>
        <end position="68"/>
    </location>
</feature>
<protein>
    <recommendedName>
        <fullName evidence="5">T-complex protein 11-like protein 1</fullName>
    </recommendedName>
</protein>
<dbReference type="OrthoDB" id="276323at2759"/>
<dbReference type="EMBL" id="OC920926">
    <property type="protein sequence ID" value="CAD7652953.1"/>
    <property type="molecule type" value="Genomic_DNA"/>
</dbReference>
<evidence type="ECO:0000256" key="2">
    <source>
        <dbReference type="SAM" id="MobiDB-lite"/>
    </source>
</evidence>